<dbReference type="OrthoDB" id="2634326at2759"/>
<evidence type="ECO:0000313" key="2">
    <source>
        <dbReference type="EMBL" id="KAJ3489909.1"/>
    </source>
</evidence>
<feature type="transmembrane region" description="Helical" evidence="1">
    <location>
        <begin position="184"/>
        <end position="203"/>
    </location>
</feature>
<evidence type="ECO:0000313" key="3">
    <source>
        <dbReference type="Proteomes" id="UP001148786"/>
    </source>
</evidence>
<protein>
    <submittedName>
        <fullName evidence="2">Uncharacterized protein</fullName>
    </submittedName>
</protein>
<gene>
    <name evidence="2" type="ORF">NLJ89_g11483</name>
</gene>
<keyword evidence="1" id="KW-0812">Transmembrane</keyword>
<comment type="caution">
    <text evidence="2">The sequence shown here is derived from an EMBL/GenBank/DDBJ whole genome shotgun (WGS) entry which is preliminary data.</text>
</comment>
<proteinExistence type="predicted"/>
<evidence type="ECO:0000256" key="1">
    <source>
        <dbReference type="SAM" id="Phobius"/>
    </source>
</evidence>
<dbReference type="Proteomes" id="UP001148786">
    <property type="component" value="Unassembled WGS sequence"/>
</dbReference>
<keyword evidence="3" id="KW-1185">Reference proteome</keyword>
<name>A0A9W8JWP7_9AGAR</name>
<sequence length="594" mass="67974">MPSNCEDKFGIPRDGQGLIAFDGSSWDPDTTTAADSLVIAEVKTWSYPIRFIADPSAEDPSLRAQDTFVSSPNMDFVPDFGKDGDTVYMRQNGCFYTHDFSLFPQWQYDSTFYLPFVCKRPSPEDLPNHPLHVIWHDLQESDFELEQGSITKVGHARADLVAEFMRLRKELYDKAQRSMQLSSVLLMFAVHNFFMILLAVTSFQRHYLECLALYEYYTIWFPGTLEPYKANRPVDTTIIGVLTAHLAMAQHYLQLGVPVAIVWPTLEPYSGLVVKRHPEMEFCFKSRPSPLRNLISHSLKIGGIELGHVTHVYYPSDPNQPGGLTSSYPQQASTSHSSLHISASLSISQPPSTSTSRSINKEKFADIKSQFVKSAMPSWLCDHPNSDLFRGYVLPDPFIFMNPAASEKHVWAFACVWLMIRSGWMVHVTAACTGQQRRAMLSPQHWKDYLMKLAVKMNLLEATKSGQQFKRRRTDADLDSIDEIFDLPVEDMNEPQDVYWRGELMRKAYELKASKLQFWTRAMEGVMWDLCEHNWRLELLALNQCVIPRRDAEHAEIRDGQWMKGWGKDTTTHGHPIWRPSAVCSRIGQVCQQD</sequence>
<keyword evidence="1" id="KW-1133">Transmembrane helix</keyword>
<dbReference type="EMBL" id="JANKHO010002673">
    <property type="protein sequence ID" value="KAJ3489909.1"/>
    <property type="molecule type" value="Genomic_DNA"/>
</dbReference>
<organism evidence="2 3">
    <name type="scientific">Agrocybe chaxingu</name>
    <dbReference type="NCBI Taxonomy" id="84603"/>
    <lineage>
        <taxon>Eukaryota</taxon>
        <taxon>Fungi</taxon>
        <taxon>Dikarya</taxon>
        <taxon>Basidiomycota</taxon>
        <taxon>Agaricomycotina</taxon>
        <taxon>Agaricomycetes</taxon>
        <taxon>Agaricomycetidae</taxon>
        <taxon>Agaricales</taxon>
        <taxon>Agaricineae</taxon>
        <taxon>Strophariaceae</taxon>
        <taxon>Agrocybe</taxon>
    </lineage>
</organism>
<accession>A0A9W8JWP7</accession>
<reference evidence="2" key="1">
    <citation type="submission" date="2022-07" db="EMBL/GenBank/DDBJ databases">
        <title>Genome Sequence of Agrocybe chaxingu.</title>
        <authorList>
            <person name="Buettner E."/>
        </authorList>
    </citation>
    <scope>NUCLEOTIDE SEQUENCE</scope>
    <source>
        <strain evidence="2">MP-N11</strain>
    </source>
</reference>
<dbReference type="AlphaFoldDB" id="A0A9W8JWP7"/>
<keyword evidence="1" id="KW-0472">Membrane</keyword>